<reference evidence="2 3" key="1">
    <citation type="journal article" date="2010" name="Proc. Natl. Acad. Sci. U.S.A.">
        <title>Enigmatic, ultrasmall, uncultivated Archaea.</title>
        <authorList>
            <person name="Baker B.J."/>
            <person name="Comolli L.R."/>
            <person name="Dick G.J."/>
            <person name="Hauser L.J."/>
            <person name="Hyatt D."/>
            <person name="Dill B.D."/>
            <person name="Land M.L."/>
            <person name="Verberkmoes N.C."/>
            <person name="Hettich R.L."/>
            <person name="Banfield J.F."/>
        </authorList>
    </citation>
    <scope>NUCLEOTIDE SEQUENCE [LARGE SCALE GENOMIC DNA]</scope>
</reference>
<name>D2EF49_PARA4</name>
<dbReference type="InterPro" id="IPR019887">
    <property type="entry name" value="Tscrpt_reg_AsnC/Lrp_C"/>
</dbReference>
<dbReference type="AlphaFoldDB" id="D2EF49"/>
<accession>D2EF49</accession>
<gene>
    <name evidence="2" type="ORF">BJBARM4_0359</name>
</gene>
<dbReference type="EMBL" id="GG730044">
    <property type="protein sequence ID" value="EEZ92975.1"/>
    <property type="molecule type" value="Genomic_DNA"/>
</dbReference>
<feature type="domain" description="Transcription regulator AsnC/Lrp ligand binding" evidence="1">
    <location>
        <begin position="9"/>
        <end position="79"/>
    </location>
</feature>
<dbReference type="InterPro" id="IPR011008">
    <property type="entry name" value="Dimeric_a/b-barrel"/>
</dbReference>
<evidence type="ECO:0000259" key="1">
    <source>
        <dbReference type="Pfam" id="PF01037"/>
    </source>
</evidence>
<organism evidence="2 3">
    <name type="scientific">Candidatus Parvarchaeum acidiphilum ARMAN-4</name>
    <dbReference type="NCBI Taxonomy" id="662760"/>
    <lineage>
        <taxon>Archaea</taxon>
        <taxon>Candidatus Parvarchaeota</taxon>
        <taxon>Candidatus Parvarchaeum</taxon>
    </lineage>
</organism>
<dbReference type="Pfam" id="PF01037">
    <property type="entry name" value="AsnC_trans_reg"/>
    <property type="match status" value="1"/>
</dbReference>
<evidence type="ECO:0000313" key="2">
    <source>
        <dbReference type="EMBL" id="EEZ92975.1"/>
    </source>
</evidence>
<proteinExistence type="predicted"/>
<protein>
    <submittedName>
        <fullName evidence="2">Transcriptional regulator, AsnC family</fullName>
    </submittedName>
</protein>
<dbReference type="SUPFAM" id="SSF54909">
    <property type="entry name" value="Dimeric alpha+beta barrel"/>
    <property type="match status" value="1"/>
</dbReference>
<evidence type="ECO:0000313" key="3">
    <source>
        <dbReference type="Proteomes" id="UP000009375"/>
    </source>
</evidence>
<sequence length="82" mass="9090">MDQMEALIFVEVSQGASAIEIAKAVSSSENVMEVMLISGQWDLLVRLKYSSIEELSNFVVSQLRKEKGVGRTDTTIVLNKVK</sequence>
<dbReference type="Proteomes" id="UP000009375">
    <property type="component" value="Unassembled WGS sequence"/>
</dbReference>
<dbReference type="Gene3D" id="3.30.70.920">
    <property type="match status" value="1"/>
</dbReference>